<reference evidence="2 3" key="1">
    <citation type="submission" date="2017-06" db="EMBL/GenBank/DDBJ databases">
        <title>Comparative genomic analysis of Ambrosia Fusariam Clade fungi.</title>
        <authorList>
            <person name="Stajich J.E."/>
            <person name="Carrillo J."/>
            <person name="Kijimoto T."/>
            <person name="Eskalen A."/>
            <person name="O'Donnell K."/>
            <person name="Kasson M."/>
        </authorList>
    </citation>
    <scope>NUCLEOTIDE SEQUENCE [LARGE SCALE GENOMIC DNA]</scope>
    <source>
        <strain evidence="2 3">NRRL62584</strain>
    </source>
</reference>
<keyword evidence="1" id="KW-1133">Transmembrane helix</keyword>
<proteinExistence type="predicted"/>
<keyword evidence="3" id="KW-1185">Reference proteome</keyword>
<dbReference type="AlphaFoldDB" id="A0A428QWI1"/>
<name>A0A428QWI1_9HYPO</name>
<feature type="transmembrane region" description="Helical" evidence="1">
    <location>
        <begin position="19"/>
        <end position="40"/>
    </location>
</feature>
<dbReference type="EMBL" id="NKCI01000012">
    <property type="protein sequence ID" value="RSL69620.1"/>
    <property type="molecule type" value="Genomic_DNA"/>
</dbReference>
<dbReference type="Proteomes" id="UP000288168">
    <property type="component" value="Unassembled WGS sequence"/>
</dbReference>
<accession>A0A428QWI1</accession>
<protein>
    <submittedName>
        <fullName evidence="2">Uncharacterized protein</fullName>
    </submittedName>
</protein>
<keyword evidence="1" id="KW-0472">Membrane</keyword>
<comment type="caution">
    <text evidence="2">The sequence shown here is derived from an EMBL/GenBank/DDBJ whole genome shotgun (WGS) entry which is preliminary data.</text>
</comment>
<evidence type="ECO:0000313" key="3">
    <source>
        <dbReference type="Proteomes" id="UP000288168"/>
    </source>
</evidence>
<feature type="non-terminal residue" evidence="2">
    <location>
        <position position="1"/>
    </location>
</feature>
<organism evidence="2 3">
    <name type="scientific">Fusarium duplospermum</name>
    <dbReference type="NCBI Taxonomy" id="1325734"/>
    <lineage>
        <taxon>Eukaryota</taxon>
        <taxon>Fungi</taxon>
        <taxon>Dikarya</taxon>
        <taxon>Ascomycota</taxon>
        <taxon>Pezizomycotina</taxon>
        <taxon>Sordariomycetes</taxon>
        <taxon>Hypocreomycetidae</taxon>
        <taxon>Hypocreales</taxon>
        <taxon>Nectriaceae</taxon>
        <taxon>Fusarium</taxon>
        <taxon>Fusarium solani species complex</taxon>
    </lineage>
</organism>
<gene>
    <name evidence="2" type="ORF">CEP54_002240</name>
</gene>
<sequence>HISNTSSLHPAREFRVDSLVLVGQILILCNSLIASIGMFLDVCPCELRADLCDGIRDFHRYSLGRQSFSSLADFLRQPSWNTLLATYLSVVPNVFPTLVEISLGYPGFNYNKEHISSTS</sequence>
<evidence type="ECO:0000256" key="1">
    <source>
        <dbReference type="SAM" id="Phobius"/>
    </source>
</evidence>
<evidence type="ECO:0000313" key="2">
    <source>
        <dbReference type="EMBL" id="RSL69620.1"/>
    </source>
</evidence>
<keyword evidence="1" id="KW-0812">Transmembrane</keyword>